<dbReference type="OMA" id="DQWEDAC"/>
<reference evidence="2 3" key="1">
    <citation type="journal article" date="2013" name="BMC Genomics">
        <title>The genome and transcriptome of the pine saprophyte Ophiostoma piceae, and a comparison with the bark beetle-associated pine pathogen Grosmannia clavigera.</title>
        <authorList>
            <person name="Haridas S."/>
            <person name="Wang Y."/>
            <person name="Lim L."/>
            <person name="Massoumi Alamouti S."/>
            <person name="Jackman S."/>
            <person name="Docking R."/>
            <person name="Robertson G."/>
            <person name="Birol I."/>
            <person name="Bohlmann J."/>
            <person name="Breuil C."/>
        </authorList>
    </citation>
    <scope>NUCLEOTIDE SEQUENCE [LARGE SCALE GENOMIC DNA]</scope>
    <source>
        <strain evidence="2 3">UAMH 11346</strain>
    </source>
</reference>
<keyword evidence="1" id="KW-0732">Signal</keyword>
<gene>
    <name evidence="2" type="ORF">F503_08624</name>
</gene>
<dbReference type="HOGENOM" id="CLU_2133982_0_0_1"/>
<feature type="signal peptide" evidence="1">
    <location>
        <begin position="1"/>
        <end position="18"/>
    </location>
</feature>
<evidence type="ECO:0000313" key="3">
    <source>
        <dbReference type="Proteomes" id="UP000016923"/>
    </source>
</evidence>
<dbReference type="eggNOG" id="ENOG502SVCB">
    <property type="taxonomic scope" value="Eukaryota"/>
</dbReference>
<proteinExistence type="predicted"/>
<name>S3CQT2_OPHP1</name>
<evidence type="ECO:0008006" key="4">
    <source>
        <dbReference type="Google" id="ProtNLM"/>
    </source>
</evidence>
<protein>
    <recommendedName>
        <fullName evidence="4">Secreted protein</fullName>
    </recommendedName>
</protein>
<sequence length="109" mass="11719">MFFAYIFFFATLLASASADLHASCTCHNGDSYNWRMTTIACTAYNNADYKWGGTVYDTPSGRCTQESADSQIAGDQWEDACKSIAASGFQCADGQGTCFADPDDVQGSC</sequence>
<dbReference type="AlphaFoldDB" id="S3CQT2"/>
<organism evidence="2 3">
    <name type="scientific">Ophiostoma piceae (strain UAMH 11346)</name>
    <name type="common">Sap stain fungus</name>
    <dbReference type="NCBI Taxonomy" id="1262450"/>
    <lineage>
        <taxon>Eukaryota</taxon>
        <taxon>Fungi</taxon>
        <taxon>Dikarya</taxon>
        <taxon>Ascomycota</taxon>
        <taxon>Pezizomycotina</taxon>
        <taxon>Sordariomycetes</taxon>
        <taxon>Sordariomycetidae</taxon>
        <taxon>Ophiostomatales</taxon>
        <taxon>Ophiostomataceae</taxon>
        <taxon>Ophiostoma</taxon>
    </lineage>
</organism>
<feature type="chain" id="PRO_5004519012" description="Secreted protein" evidence="1">
    <location>
        <begin position="19"/>
        <end position="109"/>
    </location>
</feature>
<dbReference type="OrthoDB" id="3873024at2759"/>
<keyword evidence="3" id="KW-1185">Reference proteome</keyword>
<evidence type="ECO:0000256" key="1">
    <source>
        <dbReference type="SAM" id="SignalP"/>
    </source>
</evidence>
<accession>S3CQT2</accession>
<dbReference type="Proteomes" id="UP000016923">
    <property type="component" value="Unassembled WGS sequence"/>
</dbReference>
<evidence type="ECO:0000313" key="2">
    <source>
        <dbReference type="EMBL" id="EPE03010.1"/>
    </source>
</evidence>
<dbReference type="EMBL" id="KE148171">
    <property type="protein sequence ID" value="EPE03010.1"/>
    <property type="molecule type" value="Genomic_DNA"/>
</dbReference>
<dbReference type="VEuPathDB" id="FungiDB:F503_08624"/>